<evidence type="ECO:0000313" key="2">
    <source>
        <dbReference type="Proteomes" id="UP001529510"/>
    </source>
</evidence>
<comment type="caution">
    <text evidence="1">The sequence shown here is derived from an EMBL/GenBank/DDBJ whole genome shotgun (WGS) entry which is preliminary data.</text>
</comment>
<name>A0ABD0PYK8_CIRMR</name>
<protein>
    <recommendedName>
        <fullName evidence="3">Carbohydrate sulfotransferase 15</fullName>
    </recommendedName>
</protein>
<dbReference type="EMBL" id="JAMKFB020000012">
    <property type="protein sequence ID" value="KAL0178827.1"/>
    <property type="molecule type" value="Genomic_DNA"/>
</dbReference>
<dbReference type="Proteomes" id="UP001529510">
    <property type="component" value="Unassembled WGS sequence"/>
</dbReference>
<dbReference type="SUPFAM" id="SSF52540">
    <property type="entry name" value="P-loop containing nucleoside triphosphate hydrolases"/>
    <property type="match status" value="1"/>
</dbReference>
<reference evidence="1 2" key="1">
    <citation type="submission" date="2024-05" db="EMBL/GenBank/DDBJ databases">
        <title>Genome sequencing and assembly of Indian major carp, Cirrhinus mrigala (Hamilton, 1822).</title>
        <authorList>
            <person name="Mohindra V."/>
            <person name="Chowdhury L.M."/>
            <person name="Lal K."/>
            <person name="Jena J.K."/>
        </authorList>
    </citation>
    <scope>NUCLEOTIDE SEQUENCE [LARGE SCALE GENOMIC DNA]</scope>
    <source>
        <strain evidence="1">CM1030</strain>
        <tissue evidence="1">Blood</tissue>
    </source>
</reference>
<accession>A0ABD0PYK8</accession>
<dbReference type="PANTHER" id="PTHR15723:SF0">
    <property type="entry name" value="CARBOHYDRATE SULFOTRANSFERASE 15"/>
    <property type="match status" value="1"/>
</dbReference>
<organism evidence="1 2">
    <name type="scientific">Cirrhinus mrigala</name>
    <name type="common">Mrigala</name>
    <dbReference type="NCBI Taxonomy" id="683832"/>
    <lineage>
        <taxon>Eukaryota</taxon>
        <taxon>Metazoa</taxon>
        <taxon>Chordata</taxon>
        <taxon>Craniata</taxon>
        <taxon>Vertebrata</taxon>
        <taxon>Euteleostomi</taxon>
        <taxon>Actinopterygii</taxon>
        <taxon>Neopterygii</taxon>
        <taxon>Teleostei</taxon>
        <taxon>Ostariophysi</taxon>
        <taxon>Cypriniformes</taxon>
        <taxon>Cyprinidae</taxon>
        <taxon>Labeoninae</taxon>
        <taxon>Labeonini</taxon>
        <taxon>Cirrhinus</taxon>
    </lineage>
</organism>
<dbReference type="AlphaFoldDB" id="A0ABD0PYK8"/>
<gene>
    <name evidence="1" type="ORF">M9458_024269</name>
</gene>
<proteinExistence type="predicted"/>
<dbReference type="Gene3D" id="3.40.50.300">
    <property type="entry name" value="P-loop containing nucleotide triphosphate hydrolases"/>
    <property type="match status" value="1"/>
</dbReference>
<dbReference type="InterPro" id="IPR027417">
    <property type="entry name" value="P-loop_NTPase"/>
</dbReference>
<dbReference type="PANTHER" id="PTHR15723">
    <property type="entry name" value="CARBOHYDRATE SULFOTRANSFERASE 15"/>
    <property type="match status" value="1"/>
</dbReference>
<keyword evidence="2" id="KW-1185">Reference proteome</keyword>
<evidence type="ECO:0000313" key="1">
    <source>
        <dbReference type="EMBL" id="KAL0178827.1"/>
    </source>
</evidence>
<dbReference type="InterPro" id="IPR052654">
    <property type="entry name" value="CS_Sulfotransferase"/>
</dbReference>
<feature type="non-terminal residue" evidence="1">
    <location>
        <position position="106"/>
    </location>
</feature>
<sequence length="106" mass="12741">MFSVIPQYFLPDVKNPCWFEELRGNVSEDPYGSNLFGHSFRQISGSFRLRLTRHDGKLRRLRCLPYFYIIGQPKCGTTDLYERLRLHPDVLLTPPKEPHWWTRKRF</sequence>
<evidence type="ECO:0008006" key="3">
    <source>
        <dbReference type="Google" id="ProtNLM"/>
    </source>
</evidence>